<comment type="caution">
    <text evidence="2">The sequence shown here is derived from an EMBL/GenBank/DDBJ whole genome shotgun (WGS) entry which is preliminary data.</text>
</comment>
<dbReference type="EMBL" id="JAGDFX010000007">
    <property type="protein sequence ID" value="MBO1519456.1"/>
    <property type="molecule type" value="Genomic_DNA"/>
</dbReference>
<dbReference type="Proteomes" id="UP000664882">
    <property type="component" value="Unassembled WGS sequence"/>
</dbReference>
<keyword evidence="3" id="KW-1185">Reference proteome</keyword>
<sequence>MQRHWYQHFWPWFLIVLPLCAVAASLYTFYLASSGADSMVVDDYYKKGRAYNKDLTELKRAVEMKMMAKLSYQDEQVAISLVGAQKAGEAIKVSFTHPTLEKEDHLLIMTADGSGMYRQRLDVPLIKGNWNLQIEAMDGNWRIQRRISLPIKDQLLIRAES</sequence>
<keyword evidence="1" id="KW-0472">Membrane</keyword>
<dbReference type="InterPro" id="IPR008620">
    <property type="entry name" value="FixH"/>
</dbReference>
<organism evidence="2 3">
    <name type="scientific">Oceanisphaera pacifica</name>
    <dbReference type="NCBI Taxonomy" id="2818389"/>
    <lineage>
        <taxon>Bacteria</taxon>
        <taxon>Pseudomonadati</taxon>
        <taxon>Pseudomonadota</taxon>
        <taxon>Gammaproteobacteria</taxon>
        <taxon>Aeromonadales</taxon>
        <taxon>Aeromonadaceae</taxon>
        <taxon>Oceanisphaera</taxon>
    </lineage>
</organism>
<evidence type="ECO:0000256" key="1">
    <source>
        <dbReference type="SAM" id="Phobius"/>
    </source>
</evidence>
<dbReference type="Pfam" id="PF05751">
    <property type="entry name" value="FixH"/>
    <property type="match status" value="1"/>
</dbReference>
<keyword evidence="1" id="KW-1133">Transmembrane helix</keyword>
<evidence type="ECO:0000313" key="3">
    <source>
        <dbReference type="Proteomes" id="UP000664882"/>
    </source>
</evidence>
<protein>
    <submittedName>
        <fullName evidence="2">FixH family protein</fullName>
    </submittedName>
</protein>
<reference evidence="2 3" key="1">
    <citation type="submission" date="2021-03" db="EMBL/GenBank/DDBJ databases">
        <title>Oceanisphaera sp. nov., isolated from the intestine.</title>
        <authorList>
            <person name="Zhao L.-H."/>
            <person name="Shi L.-F."/>
        </authorList>
    </citation>
    <scope>NUCLEOTIDE SEQUENCE [LARGE SCALE GENOMIC DNA]</scope>
    <source>
        <strain evidence="2 3">DM8</strain>
    </source>
</reference>
<keyword evidence="1" id="KW-0812">Transmembrane</keyword>
<evidence type="ECO:0000313" key="2">
    <source>
        <dbReference type="EMBL" id="MBO1519456.1"/>
    </source>
</evidence>
<dbReference type="RefSeq" id="WP_208005331.1">
    <property type="nucleotide sequence ID" value="NZ_JAGDFX010000007.1"/>
</dbReference>
<proteinExistence type="predicted"/>
<name>A0ABS3NFW4_9GAMM</name>
<accession>A0ABS3NFW4</accession>
<feature type="transmembrane region" description="Helical" evidence="1">
    <location>
        <begin position="12"/>
        <end position="32"/>
    </location>
</feature>
<gene>
    <name evidence="2" type="ORF">J3U76_07420</name>
</gene>